<dbReference type="Proteomes" id="UP000321248">
    <property type="component" value="Unassembled WGS sequence"/>
</dbReference>
<dbReference type="Gene3D" id="2.60.200.20">
    <property type="match status" value="2"/>
</dbReference>
<protein>
    <recommendedName>
        <fullName evidence="4">FHA domain-containing protein</fullName>
    </recommendedName>
</protein>
<dbReference type="EMBL" id="VRTS01000003">
    <property type="protein sequence ID" value="TXK64547.1"/>
    <property type="molecule type" value="Genomic_DNA"/>
</dbReference>
<keyword evidence="1" id="KW-1133">Transmembrane helix</keyword>
<dbReference type="SUPFAM" id="SSF49879">
    <property type="entry name" value="SMAD/FHA domain"/>
    <property type="match status" value="2"/>
</dbReference>
<dbReference type="AlphaFoldDB" id="A0A5C8KYV5"/>
<name>A0A5C8KYV5_9GAMM</name>
<keyword evidence="1" id="KW-0812">Transmembrane</keyword>
<gene>
    <name evidence="2" type="ORF">FU658_06645</name>
</gene>
<keyword evidence="3" id="KW-1185">Reference proteome</keyword>
<organism evidence="2 3">
    <name type="scientific">Alkalisalibacterium limincola</name>
    <dbReference type="NCBI Taxonomy" id="2699169"/>
    <lineage>
        <taxon>Bacteria</taxon>
        <taxon>Pseudomonadati</taxon>
        <taxon>Pseudomonadota</taxon>
        <taxon>Gammaproteobacteria</taxon>
        <taxon>Lysobacterales</taxon>
        <taxon>Lysobacteraceae</taxon>
        <taxon>Alkalisalibacterium</taxon>
    </lineage>
</organism>
<reference evidence="2 3" key="1">
    <citation type="submission" date="2019-08" db="EMBL/GenBank/DDBJ databases">
        <authorList>
            <person name="Karlyshev A.V."/>
        </authorList>
    </citation>
    <scope>NUCLEOTIDE SEQUENCE [LARGE SCALE GENOMIC DNA]</scope>
    <source>
        <strain evidence="2 3">Alg18-2.2</strain>
    </source>
</reference>
<accession>A0A5C8KYV5</accession>
<dbReference type="OrthoDB" id="5801518at2"/>
<dbReference type="RefSeq" id="WP_147891358.1">
    <property type="nucleotide sequence ID" value="NZ_VRTS01000003.1"/>
</dbReference>
<feature type="transmembrane region" description="Helical" evidence="1">
    <location>
        <begin position="237"/>
        <end position="257"/>
    </location>
</feature>
<keyword evidence="1" id="KW-0472">Membrane</keyword>
<proteinExistence type="predicted"/>
<evidence type="ECO:0008006" key="4">
    <source>
        <dbReference type="Google" id="ProtNLM"/>
    </source>
</evidence>
<evidence type="ECO:0000313" key="3">
    <source>
        <dbReference type="Proteomes" id="UP000321248"/>
    </source>
</evidence>
<evidence type="ECO:0000313" key="2">
    <source>
        <dbReference type="EMBL" id="TXK64547.1"/>
    </source>
</evidence>
<evidence type="ECO:0000256" key="1">
    <source>
        <dbReference type="SAM" id="Phobius"/>
    </source>
</evidence>
<dbReference type="InterPro" id="IPR008984">
    <property type="entry name" value="SMAD_FHA_dom_sf"/>
</dbReference>
<dbReference type="CDD" id="cd00060">
    <property type="entry name" value="FHA"/>
    <property type="match status" value="2"/>
</dbReference>
<sequence>MRLTFPNGEHPAIELPEGELGIGSGDANRVCVKGAGLAETHVRLKRDPKGLWLRVNEGSGAVHVNARPVHALAMLRPGDLLCLGHLQAQVCLAREANRPVADAQAPLAMAGVRVVLRGVSGATSGRSFSLSERLVLGAGAGADIQLDDPALSDARVEVVLEGARVLLRVTGGDAVEVNGLPCRDAVLEHGDQIVVEQQRFVLEAPGLAVHHAKAGDAGDLPDVEIEQPARADTASTVWWLIAAAMTLAAIITALLLYGPGRG</sequence>
<comment type="caution">
    <text evidence="2">The sequence shown here is derived from an EMBL/GenBank/DDBJ whole genome shotgun (WGS) entry which is preliminary data.</text>
</comment>